<organism evidence="2 3">
    <name type="scientific">Ajellomyces capsulatus (strain G186AR / H82 / ATCC MYA-2454 / RMSCC 2432)</name>
    <name type="common">Darling's disease fungus</name>
    <name type="synonym">Histoplasma capsulatum</name>
    <dbReference type="NCBI Taxonomy" id="447093"/>
    <lineage>
        <taxon>Eukaryota</taxon>
        <taxon>Fungi</taxon>
        <taxon>Dikarya</taxon>
        <taxon>Ascomycota</taxon>
        <taxon>Pezizomycotina</taxon>
        <taxon>Eurotiomycetes</taxon>
        <taxon>Eurotiomycetidae</taxon>
        <taxon>Onygenales</taxon>
        <taxon>Ajellomycetaceae</taxon>
        <taxon>Histoplasma</taxon>
    </lineage>
</organism>
<feature type="region of interest" description="Disordered" evidence="1">
    <location>
        <begin position="1"/>
        <end position="61"/>
    </location>
</feature>
<reference evidence="2" key="1">
    <citation type="submission" date="2009-02" db="EMBL/GenBank/DDBJ databases">
        <title>The Genome Sequence of Ajellomyces capsulatus strain G186AR.</title>
        <authorList>
            <consortium name="The Broad Institute Genome Sequencing Platform"/>
            <person name="Champion M."/>
            <person name="Cuomo C."/>
            <person name="Ma L.-J."/>
            <person name="Henn M.R."/>
            <person name="Sil A."/>
            <person name="Goldman B."/>
            <person name="Young S.K."/>
            <person name="Kodira C.D."/>
            <person name="Zeng Q."/>
            <person name="Koehrsen M."/>
            <person name="Alvarado L."/>
            <person name="Berlin A."/>
            <person name="Borenstein D."/>
            <person name="Chen Z."/>
            <person name="Engels R."/>
            <person name="Freedman E."/>
            <person name="Gellesch M."/>
            <person name="Goldberg J."/>
            <person name="Griggs A."/>
            <person name="Gujja S."/>
            <person name="Heiman D."/>
            <person name="Hepburn T."/>
            <person name="Howarth C."/>
            <person name="Jen D."/>
            <person name="Larson L."/>
            <person name="Lewis B."/>
            <person name="Mehta T."/>
            <person name="Park D."/>
            <person name="Pearson M."/>
            <person name="Roberts A."/>
            <person name="Saif S."/>
            <person name="Shea T."/>
            <person name="Shenoy N."/>
            <person name="Sisk P."/>
            <person name="Stolte C."/>
            <person name="Sykes S."/>
            <person name="Walk T."/>
            <person name="White J."/>
            <person name="Yandava C."/>
            <person name="Klein B."/>
            <person name="McEwen J.G."/>
            <person name="Puccia R."/>
            <person name="Goldman G.H."/>
            <person name="Felipe M.S."/>
            <person name="Nino-Vega G."/>
            <person name="San-Blas G."/>
            <person name="Taylor J."/>
            <person name="Mendoza L."/>
            <person name="Galagan J."/>
            <person name="Nusbaum C."/>
            <person name="Birren B."/>
        </authorList>
    </citation>
    <scope>NUCLEOTIDE SEQUENCE</scope>
    <source>
        <strain evidence="2">G186AR</strain>
    </source>
</reference>
<dbReference type="HOGENOM" id="CLU_1618509_0_0_1"/>
<gene>
    <name evidence="2" type="ORF">HCBG_00815</name>
</gene>
<evidence type="ECO:0000313" key="2">
    <source>
        <dbReference type="EMBL" id="EEH11360.1"/>
    </source>
</evidence>
<feature type="compositionally biased region" description="Polar residues" evidence="1">
    <location>
        <begin position="18"/>
        <end position="31"/>
    </location>
</feature>
<dbReference type="InParanoid" id="C0NCG9"/>
<evidence type="ECO:0000313" key="3">
    <source>
        <dbReference type="Proteomes" id="UP000001631"/>
    </source>
</evidence>
<evidence type="ECO:0000256" key="1">
    <source>
        <dbReference type="SAM" id="MobiDB-lite"/>
    </source>
</evidence>
<dbReference type="Proteomes" id="UP000001631">
    <property type="component" value="Unassembled WGS sequence"/>
</dbReference>
<dbReference type="AlphaFoldDB" id="C0NCG9"/>
<feature type="compositionally biased region" description="Basic and acidic residues" evidence="1">
    <location>
        <begin position="32"/>
        <end position="46"/>
    </location>
</feature>
<accession>C0NCG9</accession>
<dbReference type="EMBL" id="GG663363">
    <property type="protein sequence ID" value="EEH11360.1"/>
    <property type="molecule type" value="Genomic_DNA"/>
</dbReference>
<proteinExistence type="predicted"/>
<name>C0NCG9_AJECG</name>
<sequence>MPIDVLQGSKHGAKQRNVDISETAEQVNTSKIARDKADGSLSDHRIQSRQPQQIGGELNGPRRLQNRLEIYPLDTVNIQFNGCVHYHRRHRHHHHPLIALAKVKLSVYAYEDAIASQHEAPRQTLNRYLRSPGLRAGLAALADVRTLRPTYLIVHTFKFAHALM</sequence>
<keyword evidence="3" id="KW-1185">Reference proteome</keyword>
<protein>
    <submittedName>
        <fullName evidence="2">Uncharacterized protein</fullName>
    </submittedName>
</protein>
<dbReference type="GeneID" id="69033832"/>
<dbReference type="RefSeq" id="XP_045291840.1">
    <property type="nucleotide sequence ID" value="XM_045427865.1"/>
</dbReference>